<accession>A0A0R2CDS3</accession>
<keyword evidence="1" id="KW-1133">Transmembrane helix</keyword>
<dbReference type="Pfam" id="PF06177">
    <property type="entry name" value="QueT"/>
    <property type="match status" value="1"/>
</dbReference>
<evidence type="ECO:0008006" key="4">
    <source>
        <dbReference type="Google" id="ProtNLM"/>
    </source>
</evidence>
<dbReference type="InterPro" id="IPR010387">
    <property type="entry name" value="QueT"/>
</dbReference>
<gene>
    <name evidence="2" type="ORF">FD21_GL001349</name>
</gene>
<proteinExistence type="predicted"/>
<protein>
    <recommendedName>
        <fullName evidence="4">QueT transporter family protein</fullName>
    </recommendedName>
</protein>
<dbReference type="PROSITE" id="PS51257">
    <property type="entry name" value="PROKAR_LIPOPROTEIN"/>
    <property type="match status" value="1"/>
</dbReference>
<keyword evidence="3" id="KW-1185">Reference proteome</keyword>
<organism evidence="2 3">
    <name type="scientific">Liquorilactobacillus vini DSM 20605</name>
    <dbReference type="NCBI Taxonomy" id="1133569"/>
    <lineage>
        <taxon>Bacteria</taxon>
        <taxon>Bacillati</taxon>
        <taxon>Bacillota</taxon>
        <taxon>Bacilli</taxon>
        <taxon>Lactobacillales</taxon>
        <taxon>Lactobacillaceae</taxon>
        <taxon>Liquorilactobacillus</taxon>
    </lineage>
</organism>
<evidence type="ECO:0000256" key="1">
    <source>
        <dbReference type="SAM" id="Phobius"/>
    </source>
</evidence>
<keyword evidence="1" id="KW-0472">Membrane</keyword>
<dbReference type="eggNOG" id="COG4708">
    <property type="taxonomic scope" value="Bacteria"/>
</dbReference>
<name>A0A0R2CDS3_9LACO</name>
<dbReference type="PANTHER" id="PTHR40044:SF1">
    <property type="entry name" value="INTEGRAL MEMBRANE PROTEIN"/>
    <property type="match status" value="1"/>
</dbReference>
<dbReference type="PANTHER" id="PTHR40044">
    <property type="entry name" value="INTEGRAL MEMBRANE PROTEIN-RELATED"/>
    <property type="match status" value="1"/>
</dbReference>
<dbReference type="STRING" id="1133569.FD21_GL001349"/>
<dbReference type="PATRIC" id="fig|1133569.4.peg.1485"/>
<dbReference type="Proteomes" id="UP000051576">
    <property type="component" value="Unassembled WGS sequence"/>
</dbReference>
<evidence type="ECO:0000313" key="3">
    <source>
        <dbReference type="Proteomes" id="UP000051576"/>
    </source>
</evidence>
<dbReference type="EMBL" id="AYYX01000004">
    <property type="protein sequence ID" value="KRM89493.1"/>
    <property type="molecule type" value="Genomic_DNA"/>
</dbReference>
<dbReference type="AlphaFoldDB" id="A0A0R2CDS3"/>
<sequence>MEKMNHKKLKLVVLNGLIAACYVVITALFSSFSFGVIQVRISTVLYQLVAYNKHLYWGMVLGVVIANLLFSPFGLLDILVGVGVTGGGLAVAILINQRINRRLVKSVVIGISVSLAMIFVAIELVTISKVPFVITYVYLVVGQLIAQVVGLVVFSLIDRKLNLQKLLSC</sequence>
<keyword evidence="1" id="KW-0812">Transmembrane</keyword>
<dbReference type="PIRSF" id="PIRSF031501">
    <property type="entry name" value="QueT"/>
    <property type="match status" value="1"/>
</dbReference>
<feature type="transmembrane region" description="Helical" evidence="1">
    <location>
        <begin position="12"/>
        <end position="34"/>
    </location>
</feature>
<feature type="transmembrane region" description="Helical" evidence="1">
    <location>
        <begin position="55"/>
        <end position="72"/>
    </location>
</feature>
<feature type="transmembrane region" description="Helical" evidence="1">
    <location>
        <begin position="107"/>
        <end position="127"/>
    </location>
</feature>
<feature type="transmembrane region" description="Helical" evidence="1">
    <location>
        <begin position="78"/>
        <end position="95"/>
    </location>
</feature>
<feature type="transmembrane region" description="Helical" evidence="1">
    <location>
        <begin position="133"/>
        <end position="157"/>
    </location>
</feature>
<comment type="caution">
    <text evidence="2">The sequence shown here is derived from an EMBL/GenBank/DDBJ whole genome shotgun (WGS) entry which is preliminary data.</text>
</comment>
<evidence type="ECO:0000313" key="2">
    <source>
        <dbReference type="EMBL" id="KRM89493.1"/>
    </source>
</evidence>
<reference evidence="2 3" key="1">
    <citation type="journal article" date="2015" name="Genome Announc.">
        <title>Expanding the biotechnology potential of lactobacilli through comparative genomics of 213 strains and associated genera.</title>
        <authorList>
            <person name="Sun Z."/>
            <person name="Harris H.M."/>
            <person name="McCann A."/>
            <person name="Guo C."/>
            <person name="Argimon S."/>
            <person name="Zhang W."/>
            <person name="Yang X."/>
            <person name="Jeffery I.B."/>
            <person name="Cooney J.C."/>
            <person name="Kagawa T.F."/>
            <person name="Liu W."/>
            <person name="Song Y."/>
            <person name="Salvetti E."/>
            <person name="Wrobel A."/>
            <person name="Rasinkangas P."/>
            <person name="Parkhill J."/>
            <person name="Rea M.C."/>
            <person name="O'Sullivan O."/>
            <person name="Ritari J."/>
            <person name="Douillard F.P."/>
            <person name="Paul Ross R."/>
            <person name="Yang R."/>
            <person name="Briner A.E."/>
            <person name="Felis G.E."/>
            <person name="de Vos W.M."/>
            <person name="Barrangou R."/>
            <person name="Klaenhammer T.R."/>
            <person name="Caufield P.W."/>
            <person name="Cui Y."/>
            <person name="Zhang H."/>
            <person name="O'Toole P.W."/>
        </authorList>
    </citation>
    <scope>NUCLEOTIDE SEQUENCE [LARGE SCALE GENOMIC DNA]</scope>
    <source>
        <strain evidence="2 3">DSM 20605</strain>
    </source>
</reference>